<dbReference type="InterPro" id="IPR007837">
    <property type="entry name" value="DinB"/>
</dbReference>
<dbReference type="InterPro" id="IPR034660">
    <property type="entry name" value="DinB/YfiT-like"/>
</dbReference>
<comment type="similarity">
    <text evidence="1">Belongs to the DinB family.</text>
</comment>
<keyword evidence="4" id="KW-1185">Reference proteome</keyword>
<keyword evidence="2" id="KW-0479">Metal-binding</keyword>
<comment type="caution">
    <text evidence="3">The sequence shown here is derived from an EMBL/GenBank/DDBJ whole genome shotgun (WGS) entry which is preliminary data.</text>
</comment>
<protein>
    <submittedName>
        <fullName evidence="3">DinB family protein</fullName>
    </submittedName>
</protein>
<sequence>MKQLRDATVEALQQVQQLVEASDGALYNQPSVHSESGIGRHVRHILDHFLALQQGLDKGSIDYNSRHRDSDIENNPSLALQLISQLCHWFLHPQSSIDERPIKVESEISLKQQQSMQFDSSLSRELCYLINHTVHHVAYAKLVAKELGLSVDNNMGIAPSTASYLRQQGN</sequence>
<gene>
    <name evidence="3" type="ORF">SNR37_004117</name>
</gene>
<dbReference type="EMBL" id="JAYDYW010000009">
    <property type="protein sequence ID" value="MEE1674674.1"/>
    <property type="molecule type" value="Genomic_DNA"/>
</dbReference>
<dbReference type="Proteomes" id="UP001310248">
    <property type="component" value="Unassembled WGS sequence"/>
</dbReference>
<name>A0ABU7G6N3_9ALTE</name>
<proteinExistence type="inferred from homology"/>
<dbReference type="RefSeq" id="WP_329775738.1">
    <property type="nucleotide sequence ID" value="NZ_JAYDYW010000009.1"/>
</dbReference>
<organism evidence="3 4">
    <name type="scientific">Agarivorans aestuarii</name>
    <dbReference type="NCBI Taxonomy" id="1563703"/>
    <lineage>
        <taxon>Bacteria</taxon>
        <taxon>Pseudomonadati</taxon>
        <taxon>Pseudomonadota</taxon>
        <taxon>Gammaproteobacteria</taxon>
        <taxon>Alteromonadales</taxon>
        <taxon>Alteromonadaceae</taxon>
        <taxon>Agarivorans</taxon>
    </lineage>
</organism>
<evidence type="ECO:0000256" key="1">
    <source>
        <dbReference type="ARBA" id="ARBA00008635"/>
    </source>
</evidence>
<evidence type="ECO:0000313" key="4">
    <source>
        <dbReference type="Proteomes" id="UP001310248"/>
    </source>
</evidence>
<dbReference type="PANTHER" id="PTHR39473:SF1">
    <property type="entry name" value="DINB-LIKE DOMAIN-CONTAINING PROTEIN"/>
    <property type="match status" value="1"/>
</dbReference>
<reference evidence="4" key="1">
    <citation type="submission" date="2023-07" db="EMBL/GenBank/DDBJ databases">
        <title>Draft genome sequence of Agarivorans aestuarii strain ZMCS4, a CAZymes producing bacteria isolated from the marine brown algae Clodostephus spongiosus.</title>
        <authorList>
            <person name="Lorente B."/>
            <person name="Cabral C."/>
            <person name="Frias J."/>
            <person name="Faria J."/>
            <person name="Toubarro D."/>
        </authorList>
    </citation>
    <scope>NUCLEOTIDE SEQUENCE [LARGE SCALE GENOMIC DNA]</scope>
    <source>
        <strain evidence="4">ZMCS4</strain>
    </source>
</reference>
<evidence type="ECO:0000313" key="3">
    <source>
        <dbReference type="EMBL" id="MEE1674674.1"/>
    </source>
</evidence>
<dbReference type="PANTHER" id="PTHR39473">
    <property type="match status" value="1"/>
</dbReference>
<dbReference type="Pfam" id="PF05163">
    <property type="entry name" value="DinB"/>
    <property type="match status" value="1"/>
</dbReference>
<evidence type="ECO:0000256" key="2">
    <source>
        <dbReference type="ARBA" id="ARBA00022723"/>
    </source>
</evidence>
<dbReference type="SUPFAM" id="SSF109854">
    <property type="entry name" value="DinB/YfiT-like putative metalloenzymes"/>
    <property type="match status" value="1"/>
</dbReference>
<reference evidence="3 4" key="2">
    <citation type="submission" date="2023-12" db="EMBL/GenBank/DDBJ databases">
        <authorList>
            <consortium name="Cladostephus spongiosus"/>
            <person name="Lorente B."/>
            <person name="Cabral C."/>
            <person name="Frias J."/>
            <person name="Faria J."/>
            <person name="Toubarro D."/>
        </authorList>
    </citation>
    <scope>NUCLEOTIDE SEQUENCE [LARGE SCALE GENOMIC DNA]</scope>
    <source>
        <strain evidence="3 4">ZMCS4</strain>
    </source>
</reference>
<accession>A0ABU7G6N3</accession>